<dbReference type="Pfam" id="PF00106">
    <property type="entry name" value="adh_short"/>
    <property type="match status" value="1"/>
</dbReference>
<dbReference type="Gene3D" id="3.40.50.720">
    <property type="entry name" value="NAD(P)-binding Rossmann-like Domain"/>
    <property type="match status" value="1"/>
</dbReference>
<gene>
    <name evidence="1" type="ORF">FM111_09445</name>
</gene>
<dbReference type="PANTHER" id="PTHR43431:SF7">
    <property type="entry name" value="OXIDOREDUCTASE, SHORT CHAIN DEHYDROGENASE_REDUCTASE FAMILY (AFU_ORTHOLOGUE AFUA_5G14000)"/>
    <property type="match status" value="1"/>
</dbReference>
<dbReference type="Proteomes" id="UP000195766">
    <property type="component" value="Unassembled WGS sequence"/>
</dbReference>
<reference evidence="1 2" key="1">
    <citation type="submission" date="2017-02" db="EMBL/GenBank/DDBJ databases">
        <authorList>
            <person name="Peterson S.W."/>
        </authorList>
    </citation>
    <scope>NUCLEOTIDE SEQUENCE [LARGE SCALE GENOMIC DNA]</scope>
    <source>
        <strain evidence="1 2">3F5N</strain>
    </source>
</reference>
<dbReference type="AlphaFoldDB" id="A0A1R4G582"/>
<protein>
    <submittedName>
        <fullName evidence="1">Short-chain dehydrogenase, associated with 2-hydroxychromene-2-carboxylate isomerase family protein</fullName>
    </submittedName>
</protein>
<dbReference type="RefSeq" id="WP_087140726.1">
    <property type="nucleotide sequence ID" value="NZ_FUIE01000049.1"/>
</dbReference>
<dbReference type="PRINTS" id="PR00081">
    <property type="entry name" value="GDHRDH"/>
</dbReference>
<dbReference type="PANTHER" id="PTHR43431">
    <property type="entry name" value="OXIDOREDUCTASE, SHORT CHAIN DEHYDROGENASE/REDUCTASE FAMILY (AFU_ORTHOLOGUE AFUA_5G14000)"/>
    <property type="match status" value="1"/>
</dbReference>
<dbReference type="InterPro" id="IPR036291">
    <property type="entry name" value="NAD(P)-bd_dom_sf"/>
</dbReference>
<dbReference type="EMBL" id="FUIE01000049">
    <property type="protein sequence ID" value="SJM63243.1"/>
    <property type="molecule type" value="Genomic_DNA"/>
</dbReference>
<sequence length="235" mass="24496">MNEKKKVCAVIGVGPGNGAALARRFAADGYALALMARSTKNTEALAEELADARSFACDVGDAASVAGAFAAVRAEMGEVDVVVFNAGSGVFGALDDVSAADFEASWRVNSLGLFLVAKEVTPAMKAAGEGAIIVIGATASRRGTARTTAFAPAKAAQRSLCEALARQLGPDGIHVALIILDGVVDLPRTREVMKDKSDDFFIKPSGVADLASMLVRQDRSAWTFEAEARPFGETW</sequence>
<organism evidence="1 2">
    <name type="scientific">Brevundimonas diminuta 3F5N</name>
    <dbReference type="NCBI Taxonomy" id="1255603"/>
    <lineage>
        <taxon>Bacteria</taxon>
        <taxon>Pseudomonadati</taxon>
        <taxon>Pseudomonadota</taxon>
        <taxon>Alphaproteobacteria</taxon>
        <taxon>Caulobacterales</taxon>
        <taxon>Caulobacteraceae</taxon>
        <taxon>Brevundimonas</taxon>
    </lineage>
</organism>
<dbReference type="SUPFAM" id="SSF51735">
    <property type="entry name" value="NAD(P)-binding Rossmann-fold domains"/>
    <property type="match status" value="1"/>
</dbReference>
<evidence type="ECO:0000313" key="2">
    <source>
        <dbReference type="Proteomes" id="UP000195766"/>
    </source>
</evidence>
<name>A0A1R4G582_BREDI</name>
<evidence type="ECO:0000313" key="1">
    <source>
        <dbReference type="EMBL" id="SJM63243.1"/>
    </source>
</evidence>
<accession>A0A1R4G582</accession>
<proteinExistence type="predicted"/>
<dbReference type="InterPro" id="IPR002347">
    <property type="entry name" value="SDR_fam"/>
</dbReference>
<dbReference type="OrthoDB" id="5513072at2"/>